<sequence>MAANHPPRNEHTGPCAVEEDAVTAGTTTGTSRADQSAVRHPVYNDRKLHLGTFSSNLSGGCAISTIDGTLEATWDQTQALATMGDQMDFEALVPVGRWRGFGGETNFNGAGFECFTWAAGMGSATEKAGLFVTSHVPTIHPVLAAKQAATIDHISAGRLALNIVTGWHAPEIEMFGVKQLPHDERYDVAQEWVDIIRQLWTSEEPISVDGKYFTVTDASIAPKPVQTPHPVLMNAGGSGAGRHFGARNCDVVFVSSDLAQQSPEAMRAKVDDFKRLAREEYGREIKVWTNAYVVQEDTEAEAAQFLDYYVNQRGDWEAVENLVTSMGMNSQSFAPETMQAMKYHFIAGWAGYPVVGTKEQVADTLIALGAEGGLDGVLLSWPRYIQDMKRFQEETYPLLVQAGVR</sequence>
<dbReference type="PANTHER" id="PTHR42847">
    <property type="entry name" value="ALKANESULFONATE MONOOXYGENASE"/>
    <property type="match status" value="1"/>
</dbReference>
<dbReference type="InterPro" id="IPR036661">
    <property type="entry name" value="Luciferase-like_sf"/>
</dbReference>
<reference evidence="6 7" key="1">
    <citation type="submission" date="2019-07" db="EMBL/GenBank/DDBJ databases">
        <title>Whole genome shotgun sequence of Pseudonocardia sulfidoxydans NBRC 16205.</title>
        <authorList>
            <person name="Hosoyama A."/>
            <person name="Uohara A."/>
            <person name="Ohji S."/>
            <person name="Ichikawa N."/>
        </authorList>
    </citation>
    <scope>NUCLEOTIDE SEQUENCE [LARGE SCALE GENOMIC DNA]</scope>
    <source>
        <strain evidence="6 7">NBRC 16205</strain>
    </source>
</reference>
<feature type="domain" description="Luciferase-like" evidence="5">
    <location>
        <begin position="72"/>
        <end position="373"/>
    </location>
</feature>
<keyword evidence="7" id="KW-1185">Reference proteome</keyword>
<evidence type="ECO:0000256" key="3">
    <source>
        <dbReference type="ARBA" id="ARBA00023002"/>
    </source>
</evidence>
<keyword evidence="2" id="KW-0288">FMN</keyword>
<dbReference type="OrthoDB" id="9814695at2"/>
<proteinExistence type="predicted"/>
<dbReference type="Gene3D" id="3.20.20.30">
    <property type="entry name" value="Luciferase-like domain"/>
    <property type="match status" value="1"/>
</dbReference>
<keyword evidence="3" id="KW-0560">Oxidoreductase</keyword>
<dbReference type="Pfam" id="PF00296">
    <property type="entry name" value="Bac_luciferase"/>
    <property type="match status" value="1"/>
</dbReference>
<dbReference type="SUPFAM" id="SSF51679">
    <property type="entry name" value="Bacterial luciferase-like"/>
    <property type="match status" value="1"/>
</dbReference>
<name>A0A511DJU1_9PSEU</name>
<evidence type="ECO:0000256" key="1">
    <source>
        <dbReference type="ARBA" id="ARBA00022630"/>
    </source>
</evidence>
<organism evidence="6 7">
    <name type="scientific">Pseudonocardia sulfidoxydans NBRC 16205</name>
    <dbReference type="NCBI Taxonomy" id="1223511"/>
    <lineage>
        <taxon>Bacteria</taxon>
        <taxon>Bacillati</taxon>
        <taxon>Actinomycetota</taxon>
        <taxon>Actinomycetes</taxon>
        <taxon>Pseudonocardiales</taxon>
        <taxon>Pseudonocardiaceae</taxon>
        <taxon>Pseudonocardia</taxon>
    </lineage>
</organism>
<accession>A0A511DJU1</accession>
<comment type="caution">
    <text evidence="6">The sequence shown here is derived from an EMBL/GenBank/DDBJ whole genome shotgun (WGS) entry which is preliminary data.</text>
</comment>
<dbReference type="InterPro" id="IPR011251">
    <property type="entry name" value="Luciferase-like_dom"/>
</dbReference>
<evidence type="ECO:0000313" key="7">
    <source>
        <dbReference type="Proteomes" id="UP000321685"/>
    </source>
</evidence>
<dbReference type="CDD" id="cd01094">
    <property type="entry name" value="Alkanesulfonate_monoxygenase"/>
    <property type="match status" value="1"/>
</dbReference>
<dbReference type="EMBL" id="BJVJ01000045">
    <property type="protein sequence ID" value="GEL25065.1"/>
    <property type="molecule type" value="Genomic_DNA"/>
</dbReference>
<dbReference type="GO" id="GO:0016705">
    <property type="term" value="F:oxidoreductase activity, acting on paired donors, with incorporation or reduction of molecular oxygen"/>
    <property type="evidence" value="ECO:0007669"/>
    <property type="project" value="InterPro"/>
</dbReference>
<dbReference type="InterPro" id="IPR050172">
    <property type="entry name" value="SsuD_RutA_monooxygenase"/>
</dbReference>
<evidence type="ECO:0000259" key="5">
    <source>
        <dbReference type="Pfam" id="PF00296"/>
    </source>
</evidence>
<dbReference type="AlphaFoldDB" id="A0A511DJU1"/>
<dbReference type="PANTHER" id="PTHR42847:SF4">
    <property type="entry name" value="ALKANESULFONATE MONOOXYGENASE-RELATED"/>
    <property type="match status" value="1"/>
</dbReference>
<evidence type="ECO:0000256" key="4">
    <source>
        <dbReference type="ARBA" id="ARBA00023033"/>
    </source>
</evidence>
<keyword evidence="4" id="KW-0503">Monooxygenase</keyword>
<keyword evidence="1" id="KW-0285">Flavoprotein</keyword>
<protein>
    <submittedName>
        <fullName evidence="6">Luciferase</fullName>
    </submittedName>
</protein>
<evidence type="ECO:0000313" key="6">
    <source>
        <dbReference type="EMBL" id="GEL25065.1"/>
    </source>
</evidence>
<dbReference type="GO" id="GO:0004497">
    <property type="term" value="F:monooxygenase activity"/>
    <property type="evidence" value="ECO:0007669"/>
    <property type="project" value="UniProtKB-KW"/>
</dbReference>
<evidence type="ECO:0000256" key="2">
    <source>
        <dbReference type="ARBA" id="ARBA00022643"/>
    </source>
</evidence>
<dbReference type="Proteomes" id="UP000321685">
    <property type="component" value="Unassembled WGS sequence"/>
</dbReference>
<gene>
    <name evidence="6" type="ORF">PSU4_40190</name>
</gene>